<protein>
    <submittedName>
        <fullName evidence="2">Membrane protein implicated in regulation of membrane protease activity</fullName>
    </submittedName>
</protein>
<organism evidence="2 3">
    <name type="scientific">Haloactinomyces albus</name>
    <dbReference type="NCBI Taxonomy" id="1352928"/>
    <lineage>
        <taxon>Bacteria</taxon>
        <taxon>Bacillati</taxon>
        <taxon>Actinomycetota</taxon>
        <taxon>Actinomycetes</taxon>
        <taxon>Actinopolysporales</taxon>
        <taxon>Actinopolysporaceae</taxon>
        <taxon>Haloactinomyces</taxon>
    </lineage>
</organism>
<evidence type="ECO:0000256" key="1">
    <source>
        <dbReference type="SAM" id="Phobius"/>
    </source>
</evidence>
<feature type="transmembrane region" description="Helical" evidence="1">
    <location>
        <begin position="45"/>
        <end position="66"/>
    </location>
</feature>
<evidence type="ECO:0000313" key="2">
    <source>
        <dbReference type="EMBL" id="MDR7301766.1"/>
    </source>
</evidence>
<keyword evidence="1" id="KW-1133">Transmembrane helix</keyword>
<dbReference type="RefSeq" id="WP_310272705.1">
    <property type="nucleotide sequence ID" value="NZ_JAVDXW010000001.1"/>
</dbReference>
<feature type="transmembrane region" description="Helical" evidence="1">
    <location>
        <begin position="12"/>
        <end position="33"/>
    </location>
</feature>
<dbReference type="Proteomes" id="UP001180845">
    <property type="component" value="Unassembled WGS sequence"/>
</dbReference>
<dbReference type="GO" id="GO:0008233">
    <property type="term" value="F:peptidase activity"/>
    <property type="evidence" value="ECO:0007669"/>
    <property type="project" value="UniProtKB-KW"/>
</dbReference>
<keyword evidence="2" id="KW-0378">Hydrolase</keyword>
<keyword evidence="1" id="KW-0812">Transmembrane</keyword>
<reference evidence="2" key="1">
    <citation type="submission" date="2023-07" db="EMBL/GenBank/DDBJ databases">
        <title>Sequencing the genomes of 1000 actinobacteria strains.</title>
        <authorList>
            <person name="Klenk H.-P."/>
        </authorList>
    </citation>
    <scope>NUCLEOTIDE SEQUENCE</scope>
    <source>
        <strain evidence="2">DSM 45977</strain>
    </source>
</reference>
<accession>A0AAE4CLW5</accession>
<dbReference type="EMBL" id="JAVDXW010000001">
    <property type="protein sequence ID" value="MDR7301766.1"/>
    <property type="molecule type" value="Genomic_DNA"/>
</dbReference>
<keyword evidence="2" id="KW-0645">Protease</keyword>
<keyword evidence="1" id="KW-0472">Membrane</keyword>
<name>A0AAE4CLW5_9ACTN</name>
<evidence type="ECO:0000313" key="3">
    <source>
        <dbReference type="Proteomes" id="UP001180845"/>
    </source>
</evidence>
<dbReference type="AlphaFoldDB" id="A0AAE4CLW5"/>
<dbReference type="GO" id="GO:0006508">
    <property type="term" value="P:proteolysis"/>
    <property type="evidence" value="ECO:0007669"/>
    <property type="project" value="UniProtKB-KW"/>
</dbReference>
<keyword evidence="3" id="KW-1185">Reference proteome</keyword>
<proteinExistence type="predicted"/>
<gene>
    <name evidence="2" type="ORF">JOF55_001947</name>
</gene>
<comment type="caution">
    <text evidence="2">The sequence shown here is derived from an EMBL/GenBank/DDBJ whole genome shotgun (WGS) entry which is preliminary data.</text>
</comment>
<sequence length="125" mass="13495">MSDFHRRSSLGAFLARGGVFVLGLMALTVWANLDAGSWSRARPVTWQAVLLIAASLVVGWLGWLLARRGPDESSESDRHVPTLRLRAGECLVVRYVSGGELGISVDDAERGAALLNTLVGQHSRN</sequence>